<name>A0A8S1UQU8_PAROT</name>
<proteinExistence type="predicted"/>
<evidence type="ECO:0000313" key="1">
    <source>
        <dbReference type="EMBL" id="CAD8166563.1"/>
    </source>
</evidence>
<comment type="caution">
    <text evidence="1">The sequence shown here is derived from an EMBL/GenBank/DDBJ whole genome shotgun (WGS) entry which is preliminary data.</text>
</comment>
<dbReference type="AlphaFoldDB" id="A0A8S1UQU8"/>
<evidence type="ECO:0000313" key="2">
    <source>
        <dbReference type="Proteomes" id="UP000683925"/>
    </source>
</evidence>
<dbReference type="Proteomes" id="UP000683925">
    <property type="component" value="Unassembled WGS sequence"/>
</dbReference>
<dbReference type="EMBL" id="CAJJDP010000048">
    <property type="protein sequence ID" value="CAD8166563.1"/>
    <property type="molecule type" value="Genomic_DNA"/>
</dbReference>
<protein>
    <submittedName>
        <fullName evidence="1">Uncharacterized protein</fullName>
    </submittedName>
</protein>
<gene>
    <name evidence="1" type="ORF">POCTA_138.1.T0480222</name>
</gene>
<organism evidence="1 2">
    <name type="scientific">Paramecium octaurelia</name>
    <dbReference type="NCBI Taxonomy" id="43137"/>
    <lineage>
        <taxon>Eukaryota</taxon>
        <taxon>Sar</taxon>
        <taxon>Alveolata</taxon>
        <taxon>Ciliophora</taxon>
        <taxon>Intramacronucleata</taxon>
        <taxon>Oligohymenophorea</taxon>
        <taxon>Peniculida</taxon>
        <taxon>Parameciidae</taxon>
        <taxon>Paramecium</taxon>
    </lineage>
</organism>
<keyword evidence="2" id="KW-1185">Reference proteome</keyword>
<accession>A0A8S1UQU8</accession>
<reference evidence="1" key="1">
    <citation type="submission" date="2021-01" db="EMBL/GenBank/DDBJ databases">
        <authorList>
            <consortium name="Genoscope - CEA"/>
            <person name="William W."/>
        </authorList>
    </citation>
    <scope>NUCLEOTIDE SEQUENCE</scope>
</reference>
<sequence length="123" mass="14778">MHSNKNHEKKRLYSQLFKEINISKLQNIDEREQNQIQRYRRNIVNQNFYPYESQLYMASSFFSLFFLKKKPIINLKLIEKINLTNDYIQICIQFIKKSSFAGFELKQGNPMGFQSITITTWPS</sequence>